<dbReference type="InterPro" id="IPR002052">
    <property type="entry name" value="DNA_methylase_N6_adenine_CS"/>
</dbReference>
<keyword evidence="2 6" id="KW-0698">rRNA processing</keyword>
<dbReference type="PIRSF" id="PIRSF037618">
    <property type="entry name" value="RNA_Mtase_bacteria_prd"/>
    <property type="match status" value="1"/>
</dbReference>
<dbReference type="EC" id="2.1.1.173" evidence="6"/>
<dbReference type="PROSITE" id="PS51165">
    <property type="entry name" value="THUMP"/>
    <property type="match status" value="1"/>
</dbReference>
<dbReference type="EMBL" id="FOOU01000004">
    <property type="protein sequence ID" value="SFG18543.1"/>
    <property type="molecule type" value="Genomic_DNA"/>
</dbReference>
<dbReference type="PROSITE" id="PS01261">
    <property type="entry name" value="UPF0020"/>
    <property type="match status" value="1"/>
</dbReference>
<dbReference type="Pfam" id="PF01170">
    <property type="entry name" value="UPF0020"/>
    <property type="match status" value="1"/>
</dbReference>
<evidence type="ECO:0000256" key="3">
    <source>
        <dbReference type="ARBA" id="ARBA00022603"/>
    </source>
</evidence>
<dbReference type="PROSITE" id="PS00092">
    <property type="entry name" value="N6_MTASE"/>
    <property type="match status" value="1"/>
</dbReference>
<dbReference type="RefSeq" id="WP_090726243.1">
    <property type="nucleotide sequence ID" value="NZ_FOOU01000004.1"/>
</dbReference>
<evidence type="ECO:0000256" key="5">
    <source>
        <dbReference type="ARBA" id="ARBA00022691"/>
    </source>
</evidence>
<dbReference type="Gene3D" id="3.30.2130.30">
    <property type="match status" value="1"/>
</dbReference>
<evidence type="ECO:0000256" key="2">
    <source>
        <dbReference type="ARBA" id="ARBA00022552"/>
    </source>
</evidence>
<sequence>MKFFATCPKGLEILLVAELTDLGATEVKQTATGAEFYGELEQAYRACLWSRLANRILLPLVEENVETADQLYAAVQSVDWLQHMAEEGTLLVAFTGKTDAINHTHFGALKVKDAIVDQIRDKTGMRPGVDRENPDLRVHAHIYRGKLSLSLDLSGGSLHRRGYRTRAGAAPLKENLAAVILRRAHWPELAVDHPVLFDPMCGSGTLVIEGAMMAADIAPGLLREQFGFERWKQHQASLWQSLLDEAADRKTAGLAAVSSRFYGSDQDSSVLALAKENAERAGVAQLISFKKGSVEQMVVPENAPGLMVTNPPYGERMGDGSELMFLYRQIGDALKQDFAGWQAAIFTGNPELCQVVGLKADKTYSLNNGPIDGRLFLYTLYADRTDTVKDEQKDEHEVVAANVLSDTAQMFANRLKKNLKALKKWKKQQNIDCYRLYDADMPEYAVAVDLYNDWVHVQEYAAPASIDKVKAFERLKDVLAAIPEALGVNPRKVVLKQRKRQSGSDQYGKQASVGRFFEVQEHGCRLRVNLHDYLDTGLFLDHRPVRHQIQQQAVGKDFLNLFCYTASASVHAGVGGARSTTSVDMSATYLQWAMKNMALNGFNSKEHHFIEADCLTWLKKQRKPEYDLIFMDPPTFSNSKKMLDVLDVQRDHVDLIKLAMRLLRKGGVLIFSNNYRRFKLDYELLAGFDIREITSQTIDPDFKRNTRIHSCFEIRWP</sequence>
<dbReference type="InterPro" id="IPR000241">
    <property type="entry name" value="RlmKL-like_Mtase"/>
</dbReference>
<dbReference type="SMART" id="SM00981">
    <property type="entry name" value="THUMP"/>
    <property type="match status" value="1"/>
</dbReference>
<comment type="function">
    <text evidence="6">Specifically methylates the guanine in position 2445 (m2G2445) and the guanine in position 2069 (m7G2069) of 23S rRNA.</text>
</comment>
<dbReference type="Pfam" id="PF22020">
    <property type="entry name" value="RlmL_1st"/>
    <property type="match status" value="1"/>
</dbReference>
<dbReference type="GO" id="GO:0052915">
    <property type="term" value="F:23S rRNA (guanine(2445)-N(2))-methyltransferase activity"/>
    <property type="evidence" value="ECO:0007669"/>
    <property type="project" value="UniProtKB-UniRule"/>
</dbReference>
<evidence type="ECO:0000259" key="8">
    <source>
        <dbReference type="PROSITE" id="PS51165"/>
    </source>
</evidence>
<gene>
    <name evidence="6" type="primary">rlmL</name>
    <name evidence="9" type="ORF">SAMN05216175_10426</name>
</gene>
<dbReference type="GO" id="GO:0003723">
    <property type="term" value="F:RNA binding"/>
    <property type="evidence" value="ECO:0007669"/>
    <property type="project" value="UniProtKB-UniRule"/>
</dbReference>
<keyword evidence="7" id="KW-0694">RNA-binding</keyword>
<dbReference type="InterPro" id="IPR019614">
    <property type="entry name" value="SAM-dep_methyl-trfase"/>
</dbReference>
<dbReference type="NCBIfam" id="NF008748">
    <property type="entry name" value="PRK11783.1"/>
    <property type="match status" value="1"/>
</dbReference>
<comment type="catalytic activity">
    <reaction evidence="6">
        <text>guanosine(2445) in 23S rRNA + S-adenosyl-L-methionine = N(2)-methylguanosine(2445) in 23S rRNA + S-adenosyl-L-homocysteine + H(+)</text>
        <dbReference type="Rhea" id="RHEA:42740"/>
        <dbReference type="Rhea" id="RHEA-COMP:10215"/>
        <dbReference type="Rhea" id="RHEA-COMP:10216"/>
        <dbReference type="ChEBI" id="CHEBI:15378"/>
        <dbReference type="ChEBI" id="CHEBI:57856"/>
        <dbReference type="ChEBI" id="CHEBI:59789"/>
        <dbReference type="ChEBI" id="CHEBI:74269"/>
        <dbReference type="ChEBI" id="CHEBI:74481"/>
        <dbReference type="EC" id="2.1.1.173"/>
    </reaction>
</comment>
<dbReference type="PANTHER" id="PTHR47313:SF1">
    <property type="entry name" value="RIBOSOMAL RNA LARGE SUBUNIT METHYLTRANSFERASE K_L"/>
    <property type="match status" value="1"/>
</dbReference>
<evidence type="ECO:0000313" key="10">
    <source>
        <dbReference type="Proteomes" id="UP000198623"/>
    </source>
</evidence>
<keyword evidence="10" id="KW-1185">Reference proteome</keyword>
<evidence type="ECO:0000256" key="6">
    <source>
        <dbReference type="HAMAP-Rule" id="MF_01858"/>
    </source>
</evidence>
<dbReference type="PANTHER" id="PTHR47313">
    <property type="entry name" value="RIBOSOMAL RNA LARGE SUBUNIT METHYLTRANSFERASE K/L"/>
    <property type="match status" value="1"/>
</dbReference>
<dbReference type="InterPro" id="IPR054170">
    <property type="entry name" value="RlmL_1st"/>
</dbReference>
<dbReference type="Gene3D" id="3.30.750.80">
    <property type="entry name" value="RNA methyltransferase domain (HRMD) like"/>
    <property type="match status" value="1"/>
</dbReference>
<dbReference type="CDD" id="cd11715">
    <property type="entry name" value="THUMP_AdoMetMT"/>
    <property type="match status" value="1"/>
</dbReference>
<dbReference type="InterPro" id="IPR053943">
    <property type="entry name" value="RlmKL-like_Mtase_CS"/>
</dbReference>
<dbReference type="AlphaFoldDB" id="A0A1I2PT31"/>
<dbReference type="InterPro" id="IPR004114">
    <property type="entry name" value="THUMP_dom"/>
</dbReference>
<name>A0A1I2PT31_9GAMM</name>
<comment type="subcellular location">
    <subcellularLocation>
        <location evidence="6">Cytoplasm</location>
    </subcellularLocation>
</comment>
<evidence type="ECO:0000313" key="9">
    <source>
        <dbReference type="EMBL" id="SFG18543.1"/>
    </source>
</evidence>
<proteinExistence type="inferred from homology"/>
<dbReference type="InterPro" id="IPR017244">
    <property type="entry name" value="23SrRNA_methyltr_KL"/>
</dbReference>
<keyword evidence="4 6" id="KW-0808">Transferase</keyword>
<dbReference type="OrthoDB" id="9809404at2"/>
<organism evidence="9 10">
    <name type="scientific">Neptunomonas qingdaonensis</name>
    <dbReference type="NCBI Taxonomy" id="1045558"/>
    <lineage>
        <taxon>Bacteria</taxon>
        <taxon>Pseudomonadati</taxon>
        <taxon>Pseudomonadota</taxon>
        <taxon>Gammaproteobacteria</taxon>
        <taxon>Oceanospirillales</taxon>
        <taxon>Oceanospirillaceae</taxon>
        <taxon>Neptunomonas</taxon>
    </lineage>
</organism>
<dbReference type="Proteomes" id="UP000198623">
    <property type="component" value="Unassembled WGS sequence"/>
</dbReference>
<comment type="catalytic activity">
    <reaction evidence="6">
        <text>guanosine(2069) in 23S rRNA + S-adenosyl-L-methionine = N(2)-methylguanosine(2069) in 23S rRNA + S-adenosyl-L-homocysteine + H(+)</text>
        <dbReference type="Rhea" id="RHEA:43772"/>
        <dbReference type="Rhea" id="RHEA-COMP:10688"/>
        <dbReference type="Rhea" id="RHEA-COMP:10689"/>
        <dbReference type="ChEBI" id="CHEBI:15378"/>
        <dbReference type="ChEBI" id="CHEBI:57856"/>
        <dbReference type="ChEBI" id="CHEBI:59789"/>
        <dbReference type="ChEBI" id="CHEBI:74269"/>
        <dbReference type="ChEBI" id="CHEBI:74481"/>
        <dbReference type="EC" id="2.1.1.264"/>
    </reaction>
</comment>
<keyword evidence="5 6" id="KW-0949">S-adenosyl-L-methionine</keyword>
<evidence type="ECO:0000256" key="1">
    <source>
        <dbReference type="ARBA" id="ARBA00022490"/>
    </source>
</evidence>
<evidence type="ECO:0000256" key="7">
    <source>
        <dbReference type="PROSITE-ProRule" id="PRU00529"/>
    </source>
</evidence>
<feature type="domain" description="THUMP" evidence="8">
    <location>
        <begin position="42"/>
        <end position="153"/>
    </location>
</feature>
<dbReference type="Pfam" id="PF02926">
    <property type="entry name" value="THUMP"/>
    <property type="match status" value="1"/>
</dbReference>
<dbReference type="GO" id="GO:0005737">
    <property type="term" value="C:cytoplasm"/>
    <property type="evidence" value="ECO:0007669"/>
    <property type="project" value="UniProtKB-SubCell"/>
</dbReference>
<dbReference type="CDD" id="cd02440">
    <property type="entry name" value="AdoMet_MTases"/>
    <property type="match status" value="1"/>
</dbReference>
<dbReference type="HAMAP" id="MF_01858">
    <property type="entry name" value="23SrRNA_methyltr_KL"/>
    <property type="match status" value="1"/>
</dbReference>
<dbReference type="SUPFAM" id="SSF53335">
    <property type="entry name" value="S-adenosyl-L-methionine-dependent methyltransferases"/>
    <property type="match status" value="2"/>
</dbReference>
<evidence type="ECO:0000256" key="4">
    <source>
        <dbReference type="ARBA" id="ARBA00022679"/>
    </source>
</evidence>
<protein>
    <recommendedName>
        <fullName evidence="6">Ribosomal RNA large subunit methyltransferase K/L</fullName>
    </recommendedName>
    <domain>
        <recommendedName>
            <fullName evidence="6">23S rRNA m2G2445 methyltransferase</fullName>
            <ecNumber evidence="6">2.1.1.173</ecNumber>
        </recommendedName>
        <alternativeName>
            <fullName evidence="6">rRNA (guanine-N(2)-)-methyltransferase RlmL</fullName>
        </alternativeName>
    </domain>
    <domain>
        <recommendedName>
            <fullName evidence="6">23S rRNA m7G2069 methyltransferase</fullName>
            <ecNumber evidence="6">2.1.1.264</ecNumber>
        </recommendedName>
        <alternativeName>
            <fullName evidence="6">rRNA (guanine-N(7)-)-methyltransferase RlmK</fullName>
        </alternativeName>
    </domain>
</protein>
<dbReference type="InterPro" id="IPR029063">
    <property type="entry name" value="SAM-dependent_MTases_sf"/>
</dbReference>
<dbReference type="Pfam" id="PF10672">
    <property type="entry name" value="Methyltrans_SAM"/>
    <property type="match status" value="1"/>
</dbReference>
<reference evidence="10" key="1">
    <citation type="submission" date="2016-10" db="EMBL/GenBank/DDBJ databases">
        <authorList>
            <person name="Varghese N."/>
            <person name="Submissions S."/>
        </authorList>
    </citation>
    <scope>NUCLEOTIDE SEQUENCE [LARGE SCALE GENOMIC DNA]</scope>
    <source>
        <strain evidence="10">CGMCC 1.10971</strain>
    </source>
</reference>
<keyword evidence="3 6" id="KW-0489">Methyltransferase</keyword>
<dbReference type="Gene3D" id="3.40.50.150">
    <property type="entry name" value="Vaccinia Virus protein VP39"/>
    <property type="match status" value="2"/>
</dbReference>
<dbReference type="EC" id="2.1.1.264" evidence="6"/>
<dbReference type="GO" id="GO:0070043">
    <property type="term" value="F:rRNA (guanine-N7-)-methyltransferase activity"/>
    <property type="evidence" value="ECO:0007669"/>
    <property type="project" value="UniProtKB-UniRule"/>
</dbReference>
<accession>A0A1I2PT31</accession>
<dbReference type="STRING" id="1045558.SAMN05216175_10426"/>
<comment type="similarity">
    <text evidence="6">Belongs to the methyltransferase superfamily. RlmKL family.</text>
</comment>
<keyword evidence="1 6" id="KW-0963">Cytoplasm</keyword>